<keyword evidence="2" id="KW-1185">Reference proteome</keyword>
<dbReference type="Proteomes" id="UP000054359">
    <property type="component" value="Unassembled WGS sequence"/>
</dbReference>
<evidence type="ECO:0000313" key="2">
    <source>
        <dbReference type="Proteomes" id="UP000054359"/>
    </source>
</evidence>
<organism evidence="1 2">
    <name type="scientific">Stegodyphus mimosarum</name>
    <name type="common">African social velvet spider</name>
    <dbReference type="NCBI Taxonomy" id="407821"/>
    <lineage>
        <taxon>Eukaryota</taxon>
        <taxon>Metazoa</taxon>
        <taxon>Ecdysozoa</taxon>
        <taxon>Arthropoda</taxon>
        <taxon>Chelicerata</taxon>
        <taxon>Arachnida</taxon>
        <taxon>Araneae</taxon>
        <taxon>Araneomorphae</taxon>
        <taxon>Entelegynae</taxon>
        <taxon>Eresoidea</taxon>
        <taxon>Eresidae</taxon>
        <taxon>Stegodyphus</taxon>
    </lineage>
</organism>
<sequence length="53" mass="5856">MLIFTVKFAARTLQQTFLCVGIMQFIILHSINMSVVCVFEVLTGLTICGLTCS</sequence>
<accession>A0A087TUU0</accession>
<proteinExistence type="predicted"/>
<feature type="non-terminal residue" evidence="1">
    <location>
        <position position="53"/>
    </location>
</feature>
<gene>
    <name evidence="1" type="ORF">X975_02435</name>
</gene>
<reference evidence="1 2" key="1">
    <citation type="submission" date="2013-11" db="EMBL/GenBank/DDBJ databases">
        <title>Genome sequencing of Stegodyphus mimosarum.</title>
        <authorList>
            <person name="Bechsgaard J."/>
        </authorList>
    </citation>
    <scope>NUCLEOTIDE SEQUENCE [LARGE SCALE GENOMIC DNA]</scope>
</reference>
<dbReference type="AlphaFoldDB" id="A0A087TUU0"/>
<dbReference type="EMBL" id="KK116826">
    <property type="protein sequence ID" value="KFM68879.1"/>
    <property type="molecule type" value="Genomic_DNA"/>
</dbReference>
<evidence type="ECO:0000313" key="1">
    <source>
        <dbReference type="EMBL" id="KFM68879.1"/>
    </source>
</evidence>
<protein>
    <submittedName>
        <fullName evidence="1">Uncharacterized protein</fullName>
    </submittedName>
</protein>
<name>A0A087TUU0_STEMI</name>